<dbReference type="SUPFAM" id="SSF48371">
    <property type="entry name" value="ARM repeat"/>
    <property type="match status" value="1"/>
</dbReference>
<reference evidence="1 2" key="1">
    <citation type="journal article" date="2008" name="Nature">
        <title>The genome of the choanoflagellate Monosiga brevicollis and the origin of metazoans.</title>
        <authorList>
            <consortium name="JGI Sequencing"/>
            <person name="King N."/>
            <person name="Westbrook M.J."/>
            <person name="Young S.L."/>
            <person name="Kuo A."/>
            <person name="Abedin M."/>
            <person name="Chapman J."/>
            <person name="Fairclough S."/>
            <person name="Hellsten U."/>
            <person name="Isogai Y."/>
            <person name="Letunic I."/>
            <person name="Marr M."/>
            <person name="Pincus D."/>
            <person name="Putnam N."/>
            <person name="Rokas A."/>
            <person name="Wright K.J."/>
            <person name="Zuzow R."/>
            <person name="Dirks W."/>
            <person name="Good M."/>
            <person name="Goodstein D."/>
            <person name="Lemons D."/>
            <person name="Li W."/>
            <person name="Lyons J.B."/>
            <person name="Morris A."/>
            <person name="Nichols S."/>
            <person name="Richter D.J."/>
            <person name="Salamov A."/>
            <person name="Bork P."/>
            <person name="Lim W.A."/>
            <person name="Manning G."/>
            <person name="Miller W.T."/>
            <person name="McGinnis W."/>
            <person name="Shapiro H."/>
            <person name="Tjian R."/>
            <person name="Grigoriev I.V."/>
            <person name="Rokhsar D."/>
        </authorList>
    </citation>
    <scope>NUCLEOTIDE SEQUENCE [LARGE SCALE GENOMIC DNA]</scope>
    <source>
        <strain evidence="2">MX1 / ATCC 50154</strain>
    </source>
</reference>
<dbReference type="KEGG" id="mbr:MONBRDRAFT_12899"/>
<dbReference type="GO" id="GO:0034472">
    <property type="term" value="P:snRNA 3'-end processing"/>
    <property type="evidence" value="ECO:0000318"/>
    <property type="project" value="GO_Central"/>
</dbReference>
<dbReference type="InterPro" id="IPR029321">
    <property type="entry name" value="INTS2"/>
</dbReference>
<dbReference type="Pfam" id="PF14750">
    <property type="entry name" value="INTS2"/>
    <property type="match status" value="1"/>
</dbReference>
<dbReference type="InterPro" id="IPR016024">
    <property type="entry name" value="ARM-type_fold"/>
</dbReference>
<accession>A9VDN6</accession>
<dbReference type="PANTHER" id="PTHR28608:SF1">
    <property type="entry name" value="INTEGRATOR COMPLEX SUBUNIT 2"/>
    <property type="match status" value="1"/>
</dbReference>
<evidence type="ECO:0000313" key="1">
    <source>
        <dbReference type="EMBL" id="EDQ84332.1"/>
    </source>
</evidence>
<dbReference type="EMBL" id="CH991589">
    <property type="protein sequence ID" value="EDQ84332.1"/>
    <property type="molecule type" value="Genomic_DNA"/>
</dbReference>
<sequence length="1063" mass="117805">MEGTGDSSGGASSVGMGRAEGPKGLVAATYAEGAVGVKHLAALRSIELPFFAFRCLQLMPRFSESDHDRIYEALETAFGSPLLGAVDPILGDAADATEEASEDPLQVLLNGTLAQRLKAVSLLLADQNLPDLEARVLASDDVAATFALILAHGLSSMSPIKSSAALRPLMHAKCAHPTLSPLPRGGVDAELRLNNVQVLAALLTAGPRAHAMVLLMARNRALTLSELLEAIIPILVKNKNTQPAIVQLLCDLLALHPDQRAVVAYDLFLRHRSQQQQQQQQRPRAHPTTLCACPRDRFDPLERHFHPPPGPHWYTTRKFWPNTTIATRMIAEPGMPLLTFVPERWTQPLPLPDTMAQAHRLKQDLFTNTRHNDQEDRMRVLFLLATLIGGRSSLLVDADLLQQNLKHITAGEAQTGQTFAPILDFLIALNLNEYATIVKWCQQAFGAVAQVDLLQQHELLLRGTLGRRGRLHKTATRTAPVVSELDTELRRLEVEFVSKAFAARQIHAVDALVFPWIEQQVWFESHCGRITPALVKVLVQWSIMCVEPMGTPRSGHYQPPRMEHAAFCRRLQPLTVWPQTRLTKLASLNAVARACALLYALSVNDAISELRARGCAHHEGATNPALARREPYTLADLLALDVAAVYRQVRTQPQLAALRAPLLALIETRFSALASHDFALFVEPRPLSLTTRPKLSLPETLEDEGPVLHALQVVAAHGTLDDVGLLTRVAKWIKAHADEATSAVLQAFQEALLALKQRFHINLDLSSLLLPAWLPNATLIRAPEEDLSSDPLLFLHLAPAVLVRPPLLRLLLAALQTTLINHSQMLQGQADALAQQPQRKRRKPDEDVGEICKTLQWNTVAALLLFLWELPYAPGVRDAQERTALCHDIGLFTHRQLILHKDLLPQLMYCKLAFTTLPDFVEHVPAAHVAFDYLSELLGEADHVIQLGAVHLAALLAHKYRLPRALQLLNEALGQVPYLLVRASQRQATRLALERLCPCFRLMCEAFPRLRQACLDVLKQACTSLEDPFLAYEERTQLFAVLRQTGMELERDVLVPHDDAPFA</sequence>
<protein>
    <submittedName>
        <fullName evidence="1">Uncharacterized protein</fullName>
    </submittedName>
</protein>
<evidence type="ECO:0000313" key="2">
    <source>
        <dbReference type="Proteomes" id="UP000001357"/>
    </source>
</evidence>
<dbReference type="AlphaFoldDB" id="A9VDN6"/>
<dbReference type="GO" id="GO:0032039">
    <property type="term" value="C:integrator complex"/>
    <property type="evidence" value="ECO:0000318"/>
    <property type="project" value="GO_Central"/>
</dbReference>
<gene>
    <name evidence="1" type="ORF">MONBRDRAFT_12899</name>
</gene>
<proteinExistence type="predicted"/>
<dbReference type="Proteomes" id="UP000001357">
    <property type="component" value="Unassembled WGS sequence"/>
</dbReference>
<keyword evidence="2" id="KW-1185">Reference proteome</keyword>
<dbReference type="STRING" id="81824.A9VDN6"/>
<dbReference type="InParanoid" id="A9VDN6"/>
<name>A9VDN6_MONBE</name>
<organism evidence="1 2">
    <name type="scientific">Monosiga brevicollis</name>
    <name type="common">Choanoflagellate</name>
    <dbReference type="NCBI Taxonomy" id="81824"/>
    <lineage>
        <taxon>Eukaryota</taxon>
        <taxon>Choanoflagellata</taxon>
        <taxon>Craspedida</taxon>
        <taxon>Salpingoecidae</taxon>
        <taxon>Monosiga</taxon>
    </lineage>
</organism>
<dbReference type="PANTHER" id="PTHR28608">
    <property type="entry name" value="INTEGRATOR COMPLEX SUBUNIT 2"/>
    <property type="match status" value="1"/>
</dbReference>
<dbReference type="RefSeq" id="XP_001750828.1">
    <property type="nucleotide sequence ID" value="XM_001750776.1"/>
</dbReference>
<dbReference type="GeneID" id="5896088"/>